<keyword evidence="8" id="KW-1185">Reference proteome</keyword>
<dbReference type="InterPro" id="IPR004183">
    <property type="entry name" value="Xdiol_dOase_suB"/>
</dbReference>
<gene>
    <name evidence="7" type="ORF">CONLIGDRAFT_586519</name>
</gene>
<reference evidence="7 8" key="1">
    <citation type="submission" date="2016-10" db="EMBL/GenBank/DDBJ databases">
        <title>Draft genome sequence of Coniochaeta ligniaria NRRL30616, a lignocellulolytic fungus for bioabatement of inhibitors in plant biomass hydrolysates.</title>
        <authorList>
            <consortium name="DOE Joint Genome Institute"/>
            <person name="Jimenez D.J."/>
            <person name="Hector R.E."/>
            <person name="Riley R."/>
            <person name="Sun H."/>
            <person name="Grigoriev I.V."/>
            <person name="Van Elsas J.D."/>
            <person name="Nichols N.N."/>
        </authorList>
    </citation>
    <scope>NUCLEOTIDE SEQUENCE [LARGE SCALE GENOMIC DNA]</scope>
    <source>
        <strain evidence="7 8">NRRL 30616</strain>
    </source>
</reference>
<keyword evidence="3" id="KW-0479">Metal-binding</keyword>
<accession>A0A1J7IPF4</accession>
<dbReference type="InParanoid" id="A0A1J7IPF4"/>
<dbReference type="CDD" id="cd07363">
    <property type="entry name" value="45_DOPA_Dioxygenase"/>
    <property type="match status" value="1"/>
</dbReference>
<proteinExistence type="inferred from homology"/>
<dbReference type="STRING" id="1408157.A0A1J7IPF4"/>
<keyword evidence="7" id="KW-0223">Dioxygenase</keyword>
<organism evidence="7 8">
    <name type="scientific">Coniochaeta ligniaria NRRL 30616</name>
    <dbReference type="NCBI Taxonomy" id="1408157"/>
    <lineage>
        <taxon>Eukaryota</taxon>
        <taxon>Fungi</taxon>
        <taxon>Dikarya</taxon>
        <taxon>Ascomycota</taxon>
        <taxon>Pezizomycotina</taxon>
        <taxon>Sordariomycetes</taxon>
        <taxon>Sordariomycetidae</taxon>
        <taxon>Coniochaetales</taxon>
        <taxon>Coniochaetaceae</taxon>
        <taxon>Coniochaeta</taxon>
    </lineage>
</organism>
<dbReference type="PANTHER" id="PTHR30096">
    <property type="entry name" value="4,5-DOPA DIOXYGENASE EXTRADIOL-LIKE PROTEIN"/>
    <property type="match status" value="1"/>
</dbReference>
<evidence type="ECO:0000256" key="5">
    <source>
        <dbReference type="ARBA" id="ARBA00023002"/>
    </source>
</evidence>
<dbReference type="SUPFAM" id="SSF53213">
    <property type="entry name" value="LigB-like"/>
    <property type="match status" value="1"/>
</dbReference>
<dbReference type="Proteomes" id="UP000182658">
    <property type="component" value="Unassembled WGS sequence"/>
</dbReference>
<evidence type="ECO:0000256" key="1">
    <source>
        <dbReference type="ARBA" id="ARBA00001947"/>
    </source>
</evidence>
<evidence type="ECO:0000259" key="6">
    <source>
        <dbReference type="Pfam" id="PF02900"/>
    </source>
</evidence>
<evidence type="ECO:0000313" key="8">
    <source>
        <dbReference type="Proteomes" id="UP000182658"/>
    </source>
</evidence>
<dbReference type="Gene3D" id="3.40.830.10">
    <property type="entry name" value="LigB-like"/>
    <property type="match status" value="1"/>
</dbReference>
<evidence type="ECO:0000313" key="7">
    <source>
        <dbReference type="EMBL" id="OIW23001.1"/>
    </source>
</evidence>
<name>A0A1J7IPF4_9PEZI</name>
<sequence>MPRAAAIAVSHGGGPMPVLGDPSHKDIVSSLRNRVPKILKLGTPDAPRAIVVVTAHWSENRPTISSGKKHPLLYDYGGFPAAAYRLKYDAPGSPEVAEQVRQAFTEAGLSPVMDDERGWDHGVFVPFLLINPAADIPVVQLSVLQSEDAEAHLRMGRALGALRDSNVAIVGSGFASFHNMAAMRHLMMSGSPGAVRARNEAWNAALTAAVGETDAAEREARLSKWRELPYSYDMHPRYGAEHFLPLLVVAGAALEGDGKAKAYKDEFLGVDIWTYYWGDVEV</sequence>
<protein>
    <submittedName>
        <fullName evidence="7">Extradiol aromatic ring-opening dioxygenase</fullName>
    </submittedName>
</protein>
<dbReference type="EMBL" id="KV875109">
    <property type="protein sequence ID" value="OIW23001.1"/>
    <property type="molecule type" value="Genomic_DNA"/>
</dbReference>
<dbReference type="OrthoDB" id="7396853at2759"/>
<keyword evidence="4" id="KW-0862">Zinc</keyword>
<dbReference type="Pfam" id="PF02900">
    <property type="entry name" value="LigB"/>
    <property type="match status" value="1"/>
</dbReference>
<keyword evidence="5" id="KW-0560">Oxidoreductase</keyword>
<comment type="similarity">
    <text evidence="2">Belongs to the DODA-type extradiol aromatic ring-opening dioxygenase family.</text>
</comment>
<dbReference type="AlphaFoldDB" id="A0A1J7IPF4"/>
<evidence type="ECO:0000256" key="2">
    <source>
        <dbReference type="ARBA" id="ARBA00007581"/>
    </source>
</evidence>
<evidence type="ECO:0000256" key="3">
    <source>
        <dbReference type="ARBA" id="ARBA00022723"/>
    </source>
</evidence>
<dbReference type="GO" id="GO:0008270">
    <property type="term" value="F:zinc ion binding"/>
    <property type="evidence" value="ECO:0007669"/>
    <property type="project" value="InterPro"/>
</dbReference>
<dbReference type="GO" id="GO:0008198">
    <property type="term" value="F:ferrous iron binding"/>
    <property type="evidence" value="ECO:0007669"/>
    <property type="project" value="InterPro"/>
</dbReference>
<feature type="domain" description="Extradiol ring-cleavage dioxygenase class III enzyme subunit B" evidence="6">
    <location>
        <begin position="21"/>
        <end position="261"/>
    </location>
</feature>
<dbReference type="PANTHER" id="PTHR30096:SF0">
    <property type="entry name" value="4,5-DOPA DIOXYGENASE EXTRADIOL-LIKE PROTEIN"/>
    <property type="match status" value="1"/>
</dbReference>
<dbReference type="InterPro" id="IPR014436">
    <property type="entry name" value="Extradiol_dOase_DODA"/>
</dbReference>
<comment type="cofactor">
    <cofactor evidence="1">
        <name>Zn(2+)</name>
        <dbReference type="ChEBI" id="CHEBI:29105"/>
    </cofactor>
</comment>
<dbReference type="GO" id="GO:0016702">
    <property type="term" value="F:oxidoreductase activity, acting on single donors with incorporation of molecular oxygen, incorporation of two atoms of oxygen"/>
    <property type="evidence" value="ECO:0007669"/>
    <property type="project" value="UniProtKB-ARBA"/>
</dbReference>
<dbReference type="PIRSF" id="PIRSF006157">
    <property type="entry name" value="Doxgns_DODA"/>
    <property type="match status" value="1"/>
</dbReference>
<evidence type="ECO:0000256" key="4">
    <source>
        <dbReference type="ARBA" id="ARBA00022833"/>
    </source>
</evidence>